<protein>
    <submittedName>
        <fullName evidence="2">Uncharacterized protein</fullName>
    </submittedName>
</protein>
<organism evidence="2 3">
    <name type="scientific">Actinoallomurus iriomotensis</name>
    <dbReference type="NCBI Taxonomy" id="478107"/>
    <lineage>
        <taxon>Bacteria</taxon>
        <taxon>Bacillati</taxon>
        <taxon>Actinomycetota</taxon>
        <taxon>Actinomycetes</taxon>
        <taxon>Streptosporangiales</taxon>
        <taxon>Thermomonosporaceae</taxon>
        <taxon>Actinoallomurus</taxon>
    </lineage>
</organism>
<proteinExistence type="predicted"/>
<dbReference type="Proteomes" id="UP001165074">
    <property type="component" value="Unassembled WGS sequence"/>
</dbReference>
<comment type="caution">
    <text evidence="2">The sequence shown here is derived from an EMBL/GenBank/DDBJ whole genome shotgun (WGS) entry which is preliminary data.</text>
</comment>
<evidence type="ECO:0000256" key="1">
    <source>
        <dbReference type="SAM" id="MobiDB-lite"/>
    </source>
</evidence>
<reference evidence="2" key="1">
    <citation type="submission" date="2023-03" db="EMBL/GenBank/DDBJ databases">
        <title>Actinoallomurus iriomotensis NBRC 103684.</title>
        <authorList>
            <person name="Ichikawa N."/>
            <person name="Sato H."/>
            <person name="Tonouchi N."/>
        </authorList>
    </citation>
    <scope>NUCLEOTIDE SEQUENCE</scope>
    <source>
        <strain evidence="2">NBRC 103684</strain>
    </source>
</reference>
<accession>A0A9W6VZ20</accession>
<sequence length="110" mass="11620">MAVTEEGVEGDRAVAVIDVATGMVASAKHPKLWRGLLQFNAWWNNGTTQIQLPDGRTRSSSAPTPGITSTGTHVARKYRKSHTPPQQSCVFGGGTDRSASTVDASIGRGL</sequence>
<feature type="compositionally biased region" description="Polar residues" evidence="1">
    <location>
        <begin position="58"/>
        <end position="72"/>
    </location>
</feature>
<dbReference type="AlphaFoldDB" id="A0A9W6VZ20"/>
<name>A0A9W6VZ20_9ACTN</name>
<evidence type="ECO:0000313" key="2">
    <source>
        <dbReference type="EMBL" id="GLY83421.1"/>
    </source>
</evidence>
<gene>
    <name evidence="2" type="ORF">Airi02_013510</name>
</gene>
<feature type="region of interest" description="Disordered" evidence="1">
    <location>
        <begin position="50"/>
        <end position="110"/>
    </location>
</feature>
<dbReference type="EMBL" id="BSTK01000002">
    <property type="protein sequence ID" value="GLY83421.1"/>
    <property type="molecule type" value="Genomic_DNA"/>
</dbReference>
<keyword evidence="3" id="KW-1185">Reference proteome</keyword>
<evidence type="ECO:0000313" key="3">
    <source>
        <dbReference type="Proteomes" id="UP001165074"/>
    </source>
</evidence>